<feature type="compositionally biased region" description="Polar residues" evidence="1">
    <location>
        <begin position="423"/>
        <end position="432"/>
    </location>
</feature>
<feature type="region of interest" description="Disordered" evidence="1">
    <location>
        <begin position="340"/>
        <end position="371"/>
    </location>
</feature>
<feature type="region of interest" description="Disordered" evidence="1">
    <location>
        <begin position="282"/>
        <end position="304"/>
    </location>
</feature>
<feature type="compositionally biased region" description="Basic and acidic residues" evidence="1">
    <location>
        <begin position="159"/>
        <end position="177"/>
    </location>
</feature>
<dbReference type="EMBL" id="OV696687">
    <property type="protein sequence ID" value="CAH1254780.1"/>
    <property type="molecule type" value="Genomic_DNA"/>
</dbReference>
<evidence type="ECO:0000256" key="1">
    <source>
        <dbReference type="SAM" id="MobiDB-lite"/>
    </source>
</evidence>
<feature type="region of interest" description="Disordered" evidence="1">
    <location>
        <begin position="156"/>
        <end position="182"/>
    </location>
</feature>
<feature type="compositionally biased region" description="Polar residues" evidence="1">
    <location>
        <begin position="67"/>
        <end position="79"/>
    </location>
</feature>
<organism evidence="2 3">
    <name type="scientific">Branchiostoma lanceolatum</name>
    <name type="common">Common lancelet</name>
    <name type="synonym">Amphioxus lanceolatum</name>
    <dbReference type="NCBI Taxonomy" id="7740"/>
    <lineage>
        <taxon>Eukaryota</taxon>
        <taxon>Metazoa</taxon>
        <taxon>Chordata</taxon>
        <taxon>Cephalochordata</taxon>
        <taxon>Leptocardii</taxon>
        <taxon>Amphioxiformes</taxon>
        <taxon>Branchiostomatidae</taxon>
        <taxon>Branchiostoma</taxon>
    </lineage>
</organism>
<gene>
    <name evidence="2" type="primary">Hypp1410</name>
    <name evidence="2" type="ORF">BLAG_LOCUS14056</name>
</gene>
<keyword evidence="3" id="KW-1185">Reference proteome</keyword>
<reference evidence="2" key="1">
    <citation type="submission" date="2022-01" db="EMBL/GenBank/DDBJ databases">
        <authorList>
            <person name="Braso-Vives M."/>
        </authorList>
    </citation>
    <scope>NUCLEOTIDE SEQUENCE</scope>
</reference>
<accession>A0A8J9ZKV3</accession>
<feature type="region of interest" description="Disordered" evidence="1">
    <location>
        <begin position="216"/>
        <end position="242"/>
    </location>
</feature>
<name>A0A8J9ZKV3_BRALA</name>
<dbReference type="Proteomes" id="UP000838412">
    <property type="component" value="Chromosome 2"/>
</dbReference>
<sequence length="464" mass="51424">MRVKGQRTVYSAQWEDTAMSAKGLTKQGNSFHEEEREQNEEKTGSRRSLSQLEESAGTLETPVDNKNAVSKQPTLITNHTEGRRGVSRRLFYDADSELDGSSDDERCPGRGRQRHGHDAGPVSVRPGHDGIWSGRDEGFWHQPAYRINSALFPGSSDAPVREHRGHDAGPVRERPGHDGGPVWVRPGHDGIWSDRCEGFWHQPAYRINSALFPGSSDAPVREHRGHDAGPVRERPGHDGGPVWVRPGHDGIWSDRCEGFWHQPAYRINSALFSGSQQTIQSRGQPARTEPCSEKHDGKHPNMRCHGDAVGDNRLASRLSTLTSRPTPLEVLQKIRTSKMVTSAKASTVTGTETSKRQHSVWSSDSESESSDDESCWCLECFKCRIMGTDVPHEDKFAVTRPGGDHKKPQSSSEHGPCGVGSSACPQFFNNNDSSRHGDKRIDSSERKRCSSDSASDRCKRIKLS</sequence>
<feature type="compositionally biased region" description="Basic and acidic residues" evidence="1">
    <location>
        <begin position="219"/>
        <end position="237"/>
    </location>
</feature>
<feature type="compositionally biased region" description="Basic and acidic residues" evidence="1">
    <location>
        <begin position="31"/>
        <end position="44"/>
    </location>
</feature>
<feature type="region of interest" description="Disordered" evidence="1">
    <location>
        <begin position="394"/>
        <end position="464"/>
    </location>
</feature>
<feature type="compositionally biased region" description="Basic and acidic residues" evidence="1">
    <location>
        <begin position="290"/>
        <end position="304"/>
    </location>
</feature>
<feature type="compositionally biased region" description="Basic and acidic residues" evidence="1">
    <location>
        <begin position="433"/>
        <end position="458"/>
    </location>
</feature>
<feature type="region of interest" description="Disordered" evidence="1">
    <location>
        <begin position="1"/>
        <end position="130"/>
    </location>
</feature>
<proteinExistence type="predicted"/>
<evidence type="ECO:0000313" key="2">
    <source>
        <dbReference type="EMBL" id="CAH1254780.1"/>
    </source>
</evidence>
<feature type="compositionally biased region" description="Basic and acidic residues" evidence="1">
    <location>
        <begin position="394"/>
        <end position="407"/>
    </location>
</feature>
<evidence type="ECO:0000313" key="3">
    <source>
        <dbReference type="Proteomes" id="UP000838412"/>
    </source>
</evidence>
<dbReference type="AlphaFoldDB" id="A0A8J9ZKV3"/>
<dbReference type="OrthoDB" id="10197470at2759"/>
<feature type="compositionally biased region" description="Polar residues" evidence="1">
    <location>
        <begin position="340"/>
        <end position="352"/>
    </location>
</feature>
<protein>
    <submittedName>
        <fullName evidence="2">Hypp1410 protein</fullName>
    </submittedName>
</protein>